<feature type="domain" description="Histidine kinase/HSP90-like ATPase" evidence="2">
    <location>
        <begin position="26"/>
        <end position="138"/>
    </location>
</feature>
<dbReference type="GO" id="GO:0005524">
    <property type="term" value="F:ATP binding"/>
    <property type="evidence" value="ECO:0007669"/>
    <property type="project" value="UniProtKB-KW"/>
</dbReference>
<dbReference type="InterPro" id="IPR050267">
    <property type="entry name" value="Anti-sigma-factor_SerPK"/>
</dbReference>
<sequence length="146" mass="15679">MQPHRPTPANPPPNTLCRILATSDPSQVGAVRAWNAEATVEEARSHDIQLVAGELVANALTHSSFPAPPGPVGMIALRQSAHHVEVRVTNHAPRPGSVPLPRPADPDAESGRGLLLVAALADIWGWHREDTRITVWARFHRCGGAQ</sequence>
<reference evidence="3" key="1">
    <citation type="submission" date="2021-10" db="EMBL/GenBank/DDBJ databases">
        <title>Streptomonospora sp. nov., isolated from mangrove soil.</title>
        <authorList>
            <person name="Chen X."/>
            <person name="Ge X."/>
            <person name="Liu W."/>
        </authorList>
    </citation>
    <scope>NUCLEOTIDE SEQUENCE</scope>
    <source>
        <strain evidence="3">S1-112</strain>
    </source>
</reference>
<protein>
    <submittedName>
        <fullName evidence="3">ATP-binding protein</fullName>
    </submittedName>
</protein>
<dbReference type="CDD" id="cd16936">
    <property type="entry name" value="HATPase_RsbW-like"/>
    <property type="match status" value="1"/>
</dbReference>
<dbReference type="AlphaFoldDB" id="A0A9X3NN55"/>
<evidence type="ECO:0000313" key="4">
    <source>
        <dbReference type="Proteomes" id="UP001140076"/>
    </source>
</evidence>
<keyword evidence="1" id="KW-0723">Serine/threonine-protein kinase</keyword>
<dbReference type="PANTHER" id="PTHR35526">
    <property type="entry name" value="ANTI-SIGMA-F FACTOR RSBW-RELATED"/>
    <property type="match status" value="1"/>
</dbReference>
<comment type="caution">
    <text evidence="3">The sequence shown here is derived from an EMBL/GenBank/DDBJ whole genome shotgun (WGS) entry which is preliminary data.</text>
</comment>
<dbReference type="SUPFAM" id="SSF55874">
    <property type="entry name" value="ATPase domain of HSP90 chaperone/DNA topoisomerase II/histidine kinase"/>
    <property type="match status" value="1"/>
</dbReference>
<keyword evidence="1" id="KW-0418">Kinase</keyword>
<dbReference type="PANTHER" id="PTHR35526:SF3">
    <property type="entry name" value="ANTI-SIGMA-F FACTOR RSBW"/>
    <property type="match status" value="1"/>
</dbReference>
<accession>A0A9X3NN55</accession>
<keyword evidence="3" id="KW-0067">ATP-binding</keyword>
<dbReference type="GO" id="GO:0004674">
    <property type="term" value="F:protein serine/threonine kinase activity"/>
    <property type="evidence" value="ECO:0007669"/>
    <property type="project" value="UniProtKB-KW"/>
</dbReference>
<gene>
    <name evidence="3" type="ORF">LG943_12800</name>
</gene>
<dbReference type="Proteomes" id="UP001140076">
    <property type="component" value="Unassembled WGS sequence"/>
</dbReference>
<evidence type="ECO:0000259" key="2">
    <source>
        <dbReference type="Pfam" id="PF13581"/>
    </source>
</evidence>
<dbReference type="Gene3D" id="3.30.565.10">
    <property type="entry name" value="Histidine kinase-like ATPase, C-terminal domain"/>
    <property type="match status" value="1"/>
</dbReference>
<keyword evidence="1" id="KW-0808">Transferase</keyword>
<keyword evidence="4" id="KW-1185">Reference proteome</keyword>
<keyword evidence="3" id="KW-0547">Nucleotide-binding</keyword>
<dbReference type="InterPro" id="IPR036890">
    <property type="entry name" value="HATPase_C_sf"/>
</dbReference>
<dbReference type="EMBL" id="JAJAQC010000018">
    <property type="protein sequence ID" value="MDA0565188.1"/>
    <property type="molecule type" value="Genomic_DNA"/>
</dbReference>
<dbReference type="InterPro" id="IPR003594">
    <property type="entry name" value="HATPase_dom"/>
</dbReference>
<dbReference type="Pfam" id="PF13581">
    <property type="entry name" value="HATPase_c_2"/>
    <property type="match status" value="1"/>
</dbReference>
<organism evidence="3 4">
    <name type="scientific">Streptomonospora mangrovi</name>
    <dbReference type="NCBI Taxonomy" id="2883123"/>
    <lineage>
        <taxon>Bacteria</taxon>
        <taxon>Bacillati</taxon>
        <taxon>Actinomycetota</taxon>
        <taxon>Actinomycetes</taxon>
        <taxon>Streptosporangiales</taxon>
        <taxon>Nocardiopsidaceae</taxon>
        <taxon>Streptomonospora</taxon>
    </lineage>
</organism>
<evidence type="ECO:0000313" key="3">
    <source>
        <dbReference type="EMBL" id="MDA0565188.1"/>
    </source>
</evidence>
<name>A0A9X3NN55_9ACTN</name>
<evidence type="ECO:0000256" key="1">
    <source>
        <dbReference type="ARBA" id="ARBA00022527"/>
    </source>
</evidence>
<dbReference type="RefSeq" id="WP_270072464.1">
    <property type="nucleotide sequence ID" value="NZ_JAJAQC010000018.1"/>
</dbReference>
<proteinExistence type="predicted"/>